<accession>A0A4V1RV23</accession>
<organism evidence="2 3">
    <name type="scientific">Lichenibacterium minor</name>
    <dbReference type="NCBI Taxonomy" id="2316528"/>
    <lineage>
        <taxon>Bacteria</taxon>
        <taxon>Pseudomonadati</taxon>
        <taxon>Pseudomonadota</taxon>
        <taxon>Alphaproteobacteria</taxon>
        <taxon>Hyphomicrobiales</taxon>
        <taxon>Lichenihabitantaceae</taxon>
        <taxon>Lichenibacterium</taxon>
    </lineage>
</organism>
<protein>
    <submittedName>
        <fullName evidence="2">Uncharacterized protein</fullName>
    </submittedName>
</protein>
<reference evidence="2 3" key="1">
    <citation type="submission" date="2018-12" db="EMBL/GenBank/DDBJ databases">
        <authorList>
            <person name="Grouzdev D.S."/>
            <person name="Krutkina M.S."/>
        </authorList>
    </citation>
    <scope>NUCLEOTIDE SEQUENCE [LARGE SCALE GENOMIC DNA]</scope>
    <source>
        <strain evidence="2 3">RmlP026</strain>
    </source>
</reference>
<evidence type="ECO:0000256" key="1">
    <source>
        <dbReference type="SAM" id="SignalP"/>
    </source>
</evidence>
<gene>
    <name evidence="2" type="ORF">D3273_04590</name>
</gene>
<keyword evidence="3" id="KW-1185">Reference proteome</keyword>
<feature type="signal peptide" evidence="1">
    <location>
        <begin position="1"/>
        <end position="27"/>
    </location>
</feature>
<proteinExistence type="predicted"/>
<keyword evidence="1" id="KW-0732">Signal</keyword>
<dbReference type="Proteomes" id="UP000290759">
    <property type="component" value="Unassembled WGS sequence"/>
</dbReference>
<name>A0A4V1RV23_9HYPH</name>
<dbReference type="AlphaFoldDB" id="A0A4V1RV23"/>
<evidence type="ECO:0000313" key="2">
    <source>
        <dbReference type="EMBL" id="RYC33154.1"/>
    </source>
</evidence>
<comment type="caution">
    <text evidence="2">The sequence shown here is derived from an EMBL/GenBank/DDBJ whole genome shotgun (WGS) entry which is preliminary data.</text>
</comment>
<feature type="chain" id="PRO_5020788583" evidence="1">
    <location>
        <begin position="28"/>
        <end position="111"/>
    </location>
</feature>
<dbReference type="RefSeq" id="WP_129223965.1">
    <property type="nucleotide sequence ID" value="NZ_QYBB01000003.1"/>
</dbReference>
<dbReference type="OrthoDB" id="7428875at2"/>
<reference evidence="2 3" key="2">
    <citation type="submission" date="2019-02" db="EMBL/GenBank/DDBJ databases">
        <title>'Lichenibacterium ramalinii' gen. nov. sp. nov., 'Lichenibacterium minor' gen. nov. sp. nov.</title>
        <authorList>
            <person name="Pankratov T."/>
        </authorList>
    </citation>
    <scope>NUCLEOTIDE SEQUENCE [LARGE SCALE GENOMIC DNA]</scope>
    <source>
        <strain evidence="2 3">RmlP026</strain>
    </source>
</reference>
<dbReference type="EMBL" id="QYBB01000003">
    <property type="protein sequence ID" value="RYC33154.1"/>
    <property type="molecule type" value="Genomic_DNA"/>
</dbReference>
<sequence>MTDMFGSRLSLCSALVMALCASAPASAEPVTFGGGDGSSQDRAVVILDATNEMEGVRAEHVWQAHVHPRWRWSGEQATFRRGGRLFDLIRLRGPDGPHDLWFDITSFFGKT</sequence>
<evidence type="ECO:0000313" key="3">
    <source>
        <dbReference type="Proteomes" id="UP000290759"/>
    </source>
</evidence>